<dbReference type="PANTHER" id="PTHR19981">
    <property type="entry name" value="TALIN"/>
    <property type="match status" value="1"/>
</dbReference>
<keyword evidence="4" id="KW-0175">Coiled coil</keyword>
<evidence type="ECO:0000256" key="1">
    <source>
        <dbReference type="ARBA" id="ARBA00004245"/>
    </source>
</evidence>
<evidence type="ECO:0000259" key="6">
    <source>
        <dbReference type="PROSITE" id="PS50057"/>
    </source>
</evidence>
<proteinExistence type="predicted"/>
<dbReference type="SUPFAM" id="SSF47220">
    <property type="entry name" value="alpha-catenin/vinculin-like"/>
    <property type="match status" value="5"/>
</dbReference>
<dbReference type="Proteomes" id="UP001307889">
    <property type="component" value="Chromosome 8"/>
</dbReference>
<dbReference type="Gene3D" id="1.20.1410.10">
    <property type="entry name" value="I/LWEQ domain"/>
    <property type="match status" value="1"/>
</dbReference>
<protein>
    <submittedName>
        <fullName evidence="8">Talin</fullName>
    </submittedName>
</protein>
<dbReference type="InterPro" id="IPR036476">
    <property type="entry name" value="Talin_cent_sf"/>
</dbReference>
<dbReference type="InterPro" id="IPR057346">
    <property type="entry name" value="Talin1/2_VBS2"/>
</dbReference>
<sequence length="2764" mass="297448">MAAISLSAAAARGSLCRRCGSSGAECCCRQFLLGHLFPQRTIKRRRSLSDMATLQLRISIVEKNVTKTMGFDPSTTVYDACRIIREKITEANMGEAKDYGLFLADEDVKKGVWLEPGRDLEYYILRNGDLLEYRKKMRTLRVRMLDGTVKTMMVDDSQPVANLMVVICTKIGITNYDEYSLVFENQEDDLENKPNFGTLTLKRKKEEKERDAKMDQLRKKIKTDDEVPWVDSGKTLREQGIGEGETVLLRRKFFFSDSNIDSRDPVQLNLLYVQARDAILSSTHPVTQQVACEFAGIQCHIQFGDHVEHKHKPPFLELKEFLPQSYIKVKGIEKKIFAEHAQLVGQSELDAKVLYTKKARALPTYGVTFFLVKEKMKGKNKLVPRLLGVTKDSVLRLDEHTKEILKTYPLTTVKRWCASPNTFTLDFGDYADSYYSVQTTEGEQIVQLISGYIDIILKKQQSKDHFGIEGEEGSTIVEDSVSPSKATILQHGTSKTAKVNTESVAKPGVIRAVNGAKPYETGHVGVPQFTTSMGQVNKGHRVSSPVQQTQVTNVLSEPQRALLSTITMGQQVITTVEKELLRRTEIPELGTDAASLKWKETTVDTNKQNVSSHLAAMNAATAQVVTLTSGPAEEVDHTAMGAAISTITTGLPEVSRGVRMIAALVDDSSGDKLLDATRKLCTAFTDLLKAAEPTTKEPRQKLLEAASRVGEASHRVLTEIQEEDVTLRESQDTLLRLGKEVANEVAALVLRGKAVASSLDQPDQNRTIGAATQCALTTSQLVACAKVVAPTIQNAACQQQLEAAVKEVANAVDSLVVVCNESCTDQSLLNQLGEAANKVTSTLNHLLRHIKEVGSDRDRETIESASVEKILITSQRVIEAHGDAGEMVKQARLLGQATAQLIQSIKGDAESQESGSLQRRLLAAAKLLAEATAKMVEAARACASNPHDMRSQNHLKQTVEDLRNATTIVATPAIRKKLISSLENAAKEAASAANQCISASLGGGRCNTNKQSQYQLAADCKQVSNHIPAVIQGVKQSAANPDNPSAQLNLINVSQQFLQPASKLVTSARSILPTVTDQSMSLQVSNTCKNLSSAVSELRDCTARAKDACGAALEIQAAQSSIKTIHEEIRETMSSPTKLRLLPGETPESACRDLSNATKAVARSVSGLVKAATQGDEAYTANSATETVTALSNLSTAARAVSATASSPQLQNQIYECTVEVIHRSYMVIQQAQKTLHEPENAENLQQAAKRVTSALSDCINCLPGHKDVDAAISNIDSTLLYLSKQEFPPTKKTFAELQHEVDVKAEKVNVASSEVVSSVYSNVKLASSAHILDTAVSELAQVGMEIAGQTKDNAVQNRMVNSLKSVSVTSSKLLRVAKAVSADPDLPNSHSRLTASARAVTESINSLAESCTSATPGQKDCDNTIRSIESMRPLLDQVSYPINNKTYFESLDTVMESSISLGNGMTGIANHARDSKYVQFGESVKDVGRSVCSLVEAAAQAAYLIAVSEPGSRAGVPGLVDQSLFSRALNDISTACHTLCNNKSGRNEVMGAATEIAKHTSALCNACRVASCNTNNTIAKRHFVQSAKDVANSTANLVKEIKALDMHNDYREENRRACAAATKPVQEAVESLVAFASSPEFAGEPAIIAPSSRAAQQPVVTAGRDIITASCEMIKAAKSLVVTPKDPPTWGLLASHSKKVSDSIKNLVSSIRDKAPGQDQCETAIRDITELIRVVDQAALMAVSSGLSPNKNSPTRTYAEKAQSSLSEVSESLEPLRQAAKGEAENIGHSVNRLTAYLEPLITSVVALASNMAHSKSQMVLLDQLKSVGEAALQMVHATKECAGNPKNLKMQPEVDESAEGCRETMTELHYTLEKLSTQDGIVSGVVDTVTRAMNRLTDISTSHHRSSLVLESGDSYVDYQTRMVNAAKEIARLSQEIVIKRQGGQLSAEMAQLYSKLAADCAGARVTSNNPEVASRITTGVLHLGSSINNITQAAANCHPNDDYSIRLLTEAGSDIIEKVSTVLSALQAGSRGTQACINAASTVSGIIGDLDTTIMFATAGTLNAESEGDIFADHRENILKTAKALVEDTKTLVAGAASSQEQLAVAAQNAVSTIVQLAEVVKFGAASLGSNNPEAQVMLINAVKDVASALGDLIQATKAASGKSINDPSMNHLKDSAKVMVTNVTSLLKTVKAVEDEHTRGTRALESTIEVISQEIRALRSIEHGSAVGTPEMLVRCTKPITLATARAVAAGNSCKQEDIIVAANMGRKAISDMLSVCKGAAQNAETSELREKCLKMGQQLAEEYRALLQTVQSVTTKTSQDKTQLTLVSRRIAQYVTELVSVAEQLKGSDWVDPDDPTVIAENELLGAAASIDAAAKKLASLRPRKSISQEADDSLNFDEMILEAAKSIAAATSALVKAASAAQRELIDNGKVSRRPLTSSDDGQWSEGLISAARLVAAATHSLVDSANCLVQGISSEEKLVSSAKQVASWTAHLLVACKVKADPNSDTTKRLQSAGNAVKRATDNLVKAAQQAIQQEEERSLVLNKKMVGGIAQEINARSEVLRIERELEEARGRLTAIRQAKYKKKDGNESDSYDSRLDDSYASQPFNSTMNTTHGSYSLHSALDSSLNLTDQFPPPPASPDSRSYVNNSFTDSKIYAAPPPPLPPSPSALYATYSSTSTPTHKYSGPTPPPMFSPDQYDFAQPTYANHSNGIGRNFSDSFGSTTTEYVNGSPGHHRKIVKSSQSTVTSRSYRISDSS</sequence>
<dbReference type="InterPro" id="IPR019747">
    <property type="entry name" value="FERM_CS"/>
</dbReference>
<dbReference type="SUPFAM" id="SSF109885">
    <property type="entry name" value="I/LWEQ domain"/>
    <property type="match status" value="4"/>
</dbReference>
<dbReference type="Gene3D" id="1.20.1420.10">
    <property type="entry name" value="Talin, central domain"/>
    <property type="match status" value="7"/>
</dbReference>
<dbReference type="SUPFAM" id="SSF47031">
    <property type="entry name" value="Second domain of FERM"/>
    <property type="match status" value="1"/>
</dbReference>
<dbReference type="InterPro" id="IPR035963">
    <property type="entry name" value="FERM_2"/>
</dbReference>
<dbReference type="Pfam" id="PF21896">
    <property type="entry name" value="Talin_IBS2B"/>
    <property type="match status" value="4"/>
</dbReference>
<dbReference type="PROSITE" id="PS00660">
    <property type="entry name" value="FERM_1"/>
    <property type="match status" value="1"/>
</dbReference>
<dbReference type="InterPro" id="IPR049108">
    <property type="entry name" value="Talin_R4"/>
</dbReference>
<dbReference type="Pfam" id="PF21865">
    <property type="entry name" value="TLN1-like_RS"/>
    <property type="match status" value="2"/>
</dbReference>
<dbReference type="InterPro" id="IPR015224">
    <property type="entry name" value="Talin_cent"/>
</dbReference>
<dbReference type="CDD" id="cd10569">
    <property type="entry name" value="FERM_C_Talin"/>
    <property type="match status" value="1"/>
</dbReference>
<dbReference type="SMART" id="SM01244">
    <property type="entry name" value="IRS"/>
    <property type="match status" value="1"/>
</dbReference>
<dbReference type="CDD" id="cd17089">
    <property type="entry name" value="FERM_F0_TLN"/>
    <property type="match status" value="1"/>
</dbReference>
<evidence type="ECO:0000256" key="3">
    <source>
        <dbReference type="ARBA" id="ARBA00023212"/>
    </source>
</evidence>
<dbReference type="EMBL" id="AP028916">
    <property type="protein sequence ID" value="BES97190.1"/>
    <property type="molecule type" value="Genomic_DNA"/>
</dbReference>
<comment type="subcellular location">
    <subcellularLocation>
        <location evidence="1">Cytoplasm</location>
        <location evidence="1">Cytoskeleton</location>
    </subcellularLocation>
</comment>
<dbReference type="InterPro" id="IPR019749">
    <property type="entry name" value="Band_41_domain"/>
</dbReference>
<dbReference type="Gene3D" id="1.20.120.230">
    <property type="entry name" value="Alpha-catenin/vinculin-like"/>
    <property type="match status" value="5"/>
</dbReference>
<dbReference type="SUPFAM" id="SSF109880">
    <property type="entry name" value="A middle domain of Talin 1"/>
    <property type="match status" value="1"/>
</dbReference>
<dbReference type="Pfam" id="PF16511">
    <property type="entry name" value="FERM_f0"/>
    <property type="match status" value="1"/>
</dbReference>
<evidence type="ECO:0000256" key="5">
    <source>
        <dbReference type="SAM" id="MobiDB-lite"/>
    </source>
</evidence>
<dbReference type="InterPro" id="IPR032425">
    <property type="entry name" value="FERM_f0"/>
</dbReference>
<dbReference type="SUPFAM" id="SSF50729">
    <property type="entry name" value="PH domain-like"/>
    <property type="match status" value="1"/>
</dbReference>
<dbReference type="Pfam" id="PF01608">
    <property type="entry name" value="I_LWEQ"/>
    <property type="match status" value="1"/>
</dbReference>
<dbReference type="InterPro" id="IPR054060">
    <property type="entry name" value="TLN1-like_RS"/>
</dbReference>
<accession>A0ABN7AYD8</accession>
<feature type="region of interest" description="Disordered" evidence="5">
    <location>
        <begin position="2589"/>
        <end position="2615"/>
    </location>
</feature>
<feature type="compositionally biased region" description="Basic and acidic residues" evidence="5">
    <location>
        <begin position="2592"/>
        <end position="2606"/>
    </location>
</feature>
<dbReference type="InterPro" id="IPR000299">
    <property type="entry name" value="FERM_domain"/>
</dbReference>
<dbReference type="Pfam" id="PF09141">
    <property type="entry name" value="Talin_middle"/>
    <property type="match status" value="1"/>
</dbReference>
<evidence type="ECO:0000259" key="7">
    <source>
        <dbReference type="PROSITE" id="PS50945"/>
    </source>
</evidence>
<dbReference type="SMART" id="SM00307">
    <property type="entry name" value="ILWEQ"/>
    <property type="match status" value="1"/>
</dbReference>
<dbReference type="Gene3D" id="3.10.20.90">
    <property type="entry name" value="Phosphatidylinositol 3-kinase Catalytic Subunit, Chain A, domain 1"/>
    <property type="match status" value="2"/>
</dbReference>
<organism evidence="8 9">
    <name type="scientific">Nesidiocoris tenuis</name>
    <dbReference type="NCBI Taxonomy" id="355587"/>
    <lineage>
        <taxon>Eukaryota</taxon>
        <taxon>Metazoa</taxon>
        <taxon>Ecdysozoa</taxon>
        <taxon>Arthropoda</taxon>
        <taxon>Hexapoda</taxon>
        <taxon>Insecta</taxon>
        <taxon>Pterygota</taxon>
        <taxon>Neoptera</taxon>
        <taxon>Paraneoptera</taxon>
        <taxon>Hemiptera</taxon>
        <taxon>Heteroptera</taxon>
        <taxon>Panheteroptera</taxon>
        <taxon>Cimicomorpha</taxon>
        <taxon>Miridae</taxon>
        <taxon>Dicyphina</taxon>
        <taxon>Nesidiocoris</taxon>
    </lineage>
</organism>
<keyword evidence="3" id="KW-0206">Cytoskeleton</keyword>
<dbReference type="Pfam" id="PF25177">
    <property type="entry name" value="Talin_VBS2"/>
    <property type="match status" value="1"/>
</dbReference>
<dbReference type="InterPro" id="IPR002558">
    <property type="entry name" value="ILWEQ_dom"/>
</dbReference>
<dbReference type="PANTHER" id="PTHR19981:SF1">
    <property type="entry name" value="RHEA, ISOFORM B"/>
    <property type="match status" value="1"/>
</dbReference>
<dbReference type="CDD" id="cd14473">
    <property type="entry name" value="FERM_B-lobe"/>
    <property type="match status" value="1"/>
</dbReference>
<dbReference type="SMART" id="SM00295">
    <property type="entry name" value="B41"/>
    <property type="match status" value="1"/>
</dbReference>
<dbReference type="Gene3D" id="1.20.80.10">
    <property type="match status" value="1"/>
</dbReference>
<dbReference type="PROSITE" id="PS50945">
    <property type="entry name" value="I_LWEQ"/>
    <property type="match status" value="1"/>
</dbReference>
<evidence type="ECO:0000256" key="4">
    <source>
        <dbReference type="SAM" id="Coils"/>
    </source>
</evidence>
<evidence type="ECO:0000313" key="9">
    <source>
        <dbReference type="Proteomes" id="UP001307889"/>
    </source>
</evidence>
<dbReference type="Pfam" id="PF02174">
    <property type="entry name" value="IRS"/>
    <property type="match status" value="1"/>
</dbReference>
<feature type="domain" description="FERM" evidence="6">
    <location>
        <begin position="138"/>
        <end position="460"/>
    </location>
</feature>
<feature type="coiled-coil region" evidence="4">
    <location>
        <begin position="2517"/>
        <end position="2587"/>
    </location>
</feature>
<keyword evidence="9" id="KW-1185">Reference proteome</keyword>
<name>A0ABN7AYD8_9HEMI</name>
<feature type="region of interest" description="Disordered" evidence="5">
    <location>
        <begin position="2635"/>
        <end position="2654"/>
    </location>
</feature>
<evidence type="ECO:0000313" key="8">
    <source>
        <dbReference type="EMBL" id="BES97190.1"/>
    </source>
</evidence>
<feature type="compositionally biased region" description="Polar residues" evidence="5">
    <location>
        <begin position="2747"/>
        <end position="2764"/>
    </location>
</feature>
<gene>
    <name evidence="8" type="ORF">NTJ_10004</name>
</gene>
<dbReference type="InterPro" id="IPR015009">
    <property type="entry name" value="Vinculin-bd_dom"/>
</dbReference>
<feature type="region of interest" description="Disordered" evidence="5">
    <location>
        <begin position="2687"/>
        <end position="2764"/>
    </location>
</feature>
<dbReference type="InterPro" id="IPR019748">
    <property type="entry name" value="FERM_central"/>
</dbReference>
<reference evidence="8 9" key="1">
    <citation type="submission" date="2023-09" db="EMBL/GenBank/DDBJ databases">
        <title>Nesidiocoris tenuis whole genome shotgun sequence.</title>
        <authorList>
            <person name="Shibata T."/>
            <person name="Shimoda M."/>
            <person name="Kobayashi T."/>
            <person name="Uehara T."/>
        </authorList>
    </citation>
    <scope>NUCLEOTIDE SEQUENCE [LARGE SCALE GENOMIC DNA]</scope>
    <source>
        <strain evidence="8 9">Japan</strain>
    </source>
</reference>
<dbReference type="Pfam" id="PF21692">
    <property type="entry name" value="Talin_R4"/>
    <property type="match status" value="1"/>
</dbReference>
<feature type="domain" description="I/LWEQ" evidence="7">
    <location>
        <begin position="2353"/>
        <end position="2592"/>
    </location>
</feature>
<dbReference type="Gene3D" id="2.30.29.30">
    <property type="entry name" value="Pleckstrin-homology domain (PH domain)/Phosphotyrosine-binding domain (PTB)"/>
    <property type="match status" value="1"/>
</dbReference>
<feature type="compositionally biased region" description="Polar residues" evidence="5">
    <location>
        <begin position="2711"/>
        <end position="2735"/>
    </location>
</feature>
<dbReference type="InterPro" id="IPR036723">
    <property type="entry name" value="Alpha-catenin/vinculin-like_sf"/>
</dbReference>
<keyword evidence="2" id="KW-0963">Cytoplasm</keyword>
<dbReference type="Pfam" id="PF08913">
    <property type="entry name" value="VBS"/>
    <property type="match status" value="1"/>
</dbReference>
<dbReference type="InterPro" id="IPR002404">
    <property type="entry name" value="IRS_PTB"/>
</dbReference>
<dbReference type="InterPro" id="IPR054082">
    <property type="entry name" value="Talin_IBS2B"/>
</dbReference>
<dbReference type="CDD" id="cd17090">
    <property type="entry name" value="FERM_F1_TLN"/>
    <property type="match status" value="1"/>
</dbReference>
<dbReference type="InterPro" id="IPR014352">
    <property type="entry name" value="FERM/acyl-CoA-bd_prot_sf"/>
</dbReference>
<dbReference type="InterPro" id="IPR035964">
    <property type="entry name" value="I/LWEQ_dom_sf"/>
</dbReference>
<dbReference type="InterPro" id="IPR011993">
    <property type="entry name" value="PH-like_dom_sf"/>
</dbReference>
<evidence type="ECO:0000256" key="2">
    <source>
        <dbReference type="ARBA" id="ARBA00022490"/>
    </source>
</evidence>
<dbReference type="PROSITE" id="PS50057">
    <property type="entry name" value="FERM_3"/>
    <property type="match status" value="1"/>
</dbReference>